<protein>
    <recommendedName>
        <fullName evidence="8">Acyltransferase 3 domain-containing protein</fullName>
    </recommendedName>
</protein>
<keyword evidence="3" id="KW-1003">Cell membrane</keyword>
<feature type="transmembrane region" description="Helical" evidence="7">
    <location>
        <begin position="99"/>
        <end position="119"/>
    </location>
</feature>
<dbReference type="EMBL" id="BAABBF010000002">
    <property type="protein sequence ID" value="GAA3701517.1"/>
    <property type="molecule type" value="Genomic_DNA"/>
</dbReference>
<dbReference type="PANTHER" id="PTHR40074:SF2">
    <property type="entry name" value="O-ACETYLTRANSFERASE WECH"/>
    <property type="match status" value="1"/>
</dbReference>
<feature type="transmembrane region" description="Helical" evidence="7">
    <location>
        <begin position="75"/>
        <end position="92"/>
    </location>
</feature>
<keyword evidence="5 7" id="KW-1133">Transmembrane helix</keyword>
<proteinExistence type="inferred from homology"/>
<evidence type="ECO:0000256" key="3">
    <source>
        <dbReference type="ARBA" id="ARBA00022475"/>
    </source>
</evidence>
<dbReference type="Pfam" id="PF01757">
    <property type="entry name" value="Acyl_transf_3"/>
    <property type="match status" value="1"/>
</dbReference>
<feature type="transmembrane region" description="Helical" evidence="7">
    <location>
        <begin position="251"/>
        <end position="271"/>
    </location>
</feature>
<gene>
    <name evidence="9" type="ORF">GCM10022268_09270</name>
</gene>
<evidence type="ECO:0000259" key="8">
    <source>
        <dbReference type="Pfam" id="PF01757"/>
    </source>
</evidence>
<feature type="transmembrane region" description="Helical" evidence="7">
    <location>
        <begin position="35"/>
        <end position="55"/>
    </location>
</feature>
<feature type="transmembrane region" description="Helical" evidence="7">
    <location>
        <begin position="187"/>
        <end position="207"/>
    </location>
</feature>
<sequence>MLNLSHIAVPVYLIVAGYFLSWRTRSYRRCVTQPIIRLVPLHLFWLGIYIVHYEVTMRFAWDWGPQILFNGGPAYHLWFLPALLVALILVAVTSRVAGLWGALLVCAILAAIGLSRGAFHDMLGMPGTAQRAGILMAPMFVWMGAAMRAFFPDRVDRRMIWAIVAVLIVMQAVENAVFSHLSAGHVMIVRAFPLTMFATGAAVFLAIRSIPASLWPQWLVEQSRCTLGVYAVHLLVIYSIGGWIVPTGPVSLLLLVAIVLAISSLIARAMTMIRPLQRFVI</sequence>
<feature type="transmembrane region" description="Helical" evidence="7">
    <location>
        <begin position="131"/>
        <end position="151"/>
    </location>
</feature>
<name>A0ABP7D6V2_9SPHN</name>
<evidence type="ECO:0000256" key="2">
    <source>
        <dbReference type="ARBA" id="ARBA00007400"/>
    </source>
</evidence>
<feature type="domain" description="Acyltransferase 3" evidence="8">
    <location>
        <begin position="3"/>
        <end position="267"/>
    </location>
</feature>
<evidence type="ECO:0000313" key="9">
    <source>
        <dbReference type="EMBL" id="GAA3701517.1"/>
    </source>
</evidence>
<evidence type="ECO:0000256" key="1">
    <source>
        <dbReference type="ARBA" id="ARBA00004651"/>
    </source>
</evidence>
<reference evidence="10" key="1">
    <citation type="journal article" date="2019" name="Int. J. Syst. Evol. Microbiol.">
        <title>The Global Catalogue of Microorganisms (GCM) 10K type strain sequencing project: providing services to taxonomists for standard genome sequencing and annotation.</title>
        <authorList>
            <consortium name="The Broad Institute Genomics Platform"/>
            <consortium name="The Broad Institute Genome Sequencing Center for Infectious Disease"/>
            <person name="Wu L."/>
            <person name="Ma J."/>
        </authorList>
    </citation>
    <scope>NUCLEOTIDE SEQUENCE [LARGE SCALE GENOMIC DNA]</scope>
    <source>
        <strain evidence="10">JCM 17498</strain>
    </source>
</reference>
<keyword evidence="6 7" id="KW-0472">Membrane</keyword>
<keyword evidence="10" id="KW-1185">Reference proteome</keyword>
<evidence type="ECO:0000256" key="5">
    <source>
        <dbReference type="ARBA" id="ARBA00022989"/>
    </source>
</evidence>
<accession>A0ABP7D6V2</accession>
<dbReference type="InterPro" id="IPR002656">
    <property type="entry name" value="Acyl_transf_3_dom"/>
</dbReference>
<feature type="transmembrane region" description="Helical" evidence="7">
    <location>
        <begin position="227"/>
        <end position="245"/>
    </location>
</feature>
<evidence type="ECO:0000313" key="10">
    <source>
        <dbReference type="Proteomes" id="UP001500523"/>
    </source>
</evidence>
<comment type="caution">
    <text evidence="9">The sequence shown here is derived from an EMBL/GenBank/DDBJ whole genome shotgun (WGS) entry which is preliminary data.</text>
</comment>
<comment type="similarity">
    <text evidence="2">Belongs to the acyltransferase 3 family.</text>
</comment>
<evidence type="ECO:0000256" key="7">
    <source>
        <dbReference type="SAM" id="Phobius"/>
    </source>
</evidence>
<comment type="subcellular location">
    <subcellularLocation>
        <location evidence="1">Cell membrane</location>
        <topology evidence="1">Multi-pass membrane protein</topology>
    </subcellularLocation>
</comment>
<feature type="transmembrane region" description="Helical" evidence="7">
    <location>
        <begin position="160"/>
        <end position="181"/>
    </location>
</feature>
<dbReference type="Proteomes" id="UP001500523">
    <property type="component" value="Unassembled WGS sequence"/>
</dbReference>
<keyword evidence="4 7" id="KW-0812">Transmembrane</keyword>
<feature type="transmembrane region" description="Helical" evidence="7">
    <location>
        <begin position="6"/>
        <end position="23"/>
    </location>
</feature>
<dbReference type="PANTHER" id="PTHR40074">
    <property type="entry name" value="O-ACETYLTRANSFERASE WECH"/>
    <property type="match status" value="1"/>
</dbReference>
<evidence type="ECO:0000256" key="4">
    <source>
        <dbReference type="ARBA" id="ARBA00022692"/>
    </source>
</evidence>
<evidence type="ECO:0000256" key="6">
    <source>
        <dbReference type="ARBA" id="ARBA00023136"/>
    </source>
</evidence>
<organism evidence="9 10">
    <name type="scientific">Sphingomonas cynarae</name>
    <dbReference type="NCBI Taxonomy" id="930197"/>
    <lineage>
        <taxon>Bacteria</taxon>
        <taxon>Pseudomonadati</taxon>
        <taxon>Pseudomonadota</taxon>
        <taxon>Alphaproteobacteria</taxon>
        <taxon>Sphingomonadales</taxon>
        <taxon>Sphingomonadaceae</taxon>
        <taxon>Sphingomonas</taxon>
    </lineage>
</organism>